<dbReference type="InterPro" id="IPR045107">
    <property type="entry name" value="SAC3/GANP/THP3"/>
</dbReference>
<proteinExistence type="predicted"/>
<dbReference type="PANTHER" id="PTHR12436:SF38">
    <property type="entry name" value="SAC3 DOMAIN-CONTAINING PROTEIN 1"/>
    <property type="match status" value="1"/>
</dbReference>
<evidence type="ECO:0000313" key="4">
    <source>
        <dbReference type="Proteomes" id="UP001487740"/>
    </source>
</evidence>
<keyword evidence="4" id="KW-1185">Reference proteome</keyword>
<dbReference type="GO" id="GO:0005634">
    <property type="term" value="C:nucleus"/>
    <property type="evidence" value="ECO:0007669"/>
    <property type="project" value="TreeGrafter"/>
</dbReference>
<comment type="caution">
    <text evidence="3">The sequence shown here is derived from an EMBL/GenBank/DDBJ whole genome shotgun (WGS) entry which is preliminary data.</text>
</comment>
<sequence>MAGQEKSKDEHQHLVGICMGMCPNAEVRLRQREKMIHPLEMAIDSNGQRLNYPQARAMVKMYSRPAAGQQIKATDIRPVPVLMKTLRYLLANVCCRKDVSWALVYQFVSDRLQAIRQDLCVQRGRNVMALQIYQAAVRFYIYAHYRTCEHELKDFDPFLNMKQLVDTLSLVMSLYQELDLVSSIVAPDKVDLTDYTSFNGYDEESEEEDSDSDSKVDDGAETKIVQDSKASEKGTSSGGETIPGLEGDNNTVGDHDDNSSGSGSVKAGNTQEREKVLPSERKNKKQYHGDTVSCSSLQEEGVALYMLVNLGNEETIMNVLRLHQNIKCSKLVSLTLKMNLAWLSHNYYRVLKLSTCLPPLCQCAFHIHLTVIQRKSLSILNQSHSCKGQSYSLEQLSEMLLYNNSDHLAEACTHYGLPAMNGGVVFTKGKFNYEASLMKPRHTRRIEDQLATVPLPGLLLPTLSH</sequence>
<dbReference type="EMBL" id="JARAKH010000031">
    <property type="protein sequence ID" value="KAK8386236.1"/>
    <property type="molecule type" value="Genomic_DNA"/>
</dbReference>
<feature type="compositionally biased region" description="Acidic residues" evidence="1">
    <location>
        <begin position="201"/>
        <end position="211"/>
    </location>
</feature>
<gene>
    <name evidence="3" type="ORF">O3P69_010737</name>
</gene>
<reference evidence="3 4" key="1">
    <citation type="submission" date="2023-03" db="EMBL/GenBank/DDBJ databases">
        <title>High-quality genome of Scylla paramamosain provides insights in environmental adaptation.</title>
        <authorList>
            <person name="Zhang L."/>
        </authorList>
    </citation>
    <scope>NUCLEOTIDE SEQUENCE [LARGE SCALE GENOMIC DNA]</scope>
    <source>
        <strain evidence="3">LZ_2023a</strain>
        <tissue evidence="3">Muscle</tissue>
    </source>
</reference>
<dbReference type="EMBL" id="JARAKH010000031">
    <property type="protein sequence ID" value="KAK8386235.1"/>
    <property type="molecule type" value="Genomic_DNA"/>
</dbReference>
<feature type="domain" description="SAC3/GANP/THP3 conserved" evidence="2">
    <location>
        <begin position="21"/>
        <end position="180"/>
    </location>
</feature>
<protein>
    <recommendedName>
        <fullName evidence="2">SAC3/GANP/THP3 conserved domain-containing protein</fullName>
    </recommendedName>
</protein>
<feature type="domain" description="SAC3/GANP/THP3 conserved" evidence="2">
    <location>
        <begin position="297"/>
        <end position="418"/>
    </location>
</feature>
<dbReference type="PANTHER" id="PTHR12436">
    <property type="entry name" value="80 KDA MCM3-ASSOCIATED PROTEIN"/>
    <property type="match status" value="1"/>
</dbReference>
<evidence type="ECO:0000313" key="3">
    <source>
        <dbReference type="EMBL" id="KAK8386236.1"/>
    </source>
</evidence>
<dbReference type="Proteomes" id="UP001487740">
    <property type="component" value="Unassembled WGS sequence"/>
</dbReference>
<organism evidence="3 4">
    <name type="scientific">Scylla paramamosain</name>
    <name type="common">Mud crab</name>
    <dbReference type="NCBI Taxonomy" id="85552"/>
    <lineage>
        <taxon>Eukaryota</taxon>
        <taxon>Metazoa</taxon>
        <taxon>Ecdysozoa</taxon>
        <taxon>Arthropoda</taxon>
        <taxon>Crustacea</taxon>
        <taxon>Multicrustacea</taxon>
        <taxon>Malacostraca</taxon>
        <taxon>Eumalacostraca</taxon>
        <taxon>Eucarida</taxon>
        <taxon>Decapoda</taxon>
        <taxon>Pleocyemata</taxon>
        <taxon>Brachyura</taxon>
        <taxon>Eubrachyura</taxon>
        <taxon>Portunoidea</taxon>
        <taxon>Portunidae</taxon>
        <taxon>Portuninae</taxon>
        <taxon>Scylla</taxon>
    </lineage>
</organism>
<dbReference type="InterPro" id="IPR005062">
    <property type="entry name" value="SAC3/GANP/THP3_conserved"/>
</dbReference>
<feature type="compositionally biased region" description="Basic and acidic residues" evidence="1">
    <location>
        <begin position="271"/>
        <end position="281"/>
    </location>
</feature>
<feature type="compositionally biased region" description="Basic and acidic residues" evidence="1">
    <location>
        <begin position="212"/>
        <end position="232"/>
    </location>
</feature>
<dbReference type="GO" id="GO:0051225">
    <property type="term" value="P:spindle assembly"/>
    <property type="evidence" value="ECO:0007669"/>
    <property type="project" value="TreeGrafter"/>
</dbReference>
<dbReference type="GO" id="GO:0005819">
    <property type="term" value="C:spindle"/>
    <property type="evidence" value="ECO:0007669"/>
    <property type="project" value="TreeGrafter"/>
</dbReference>
<dbReference type="AlphaFoldDB" id="A0AAW0TFW8"/>
<dbReference type="Pfam" id="PF03399">
    <property type="entry name" value="SAC3_GANP"/>
    <property type="match status" value="2"/>
</dbReference>
<evidence type="ECO:0000256" key="1">
    <source>
        <dbReference type="SAM" id="MobiDB-lite"/>
    </source>
</evidence>
<dbReference type="Gene3D" id="1.25.40.990">
    <property type="match status" value="1"/>
</dbReference>
<evidence type="ECO:0000259" key="2">
    <source>
        <dbReference type="Pfam" id="PF03399"/>
    </source>
</evidence>
<accession>A0AAW0TFW8</accession>
<dbReference type="GO" id="GO:0005813">
    <property type="term" value="C:centrosome"/>
    <property type="evidence" value="ECO:0007669"/>
    <property type="project" value="TreeGrafter"/>
</dbReference>
<name>A0AAW0TFW8_SCYPA</name>
<feature type="region of interest" description="Disordered" evidence="1">
    <location>
        <begin position="199"/>
        <end position="291"/>
    </location>
</feature>
<dbReference type="GO" id="GO:0051298">
    <property type="term" value="P:centrosome duplication"/>
    <property type="evidence" value="ECO:0007669"/>
    <property type="project" value="TreeGrafter"/>
</dbReference>